<comment type="caution">
    <text evidence="1">The sequence shown here is derived from an EMBL/GenBank/DDBJ whole genome shotgun (WGS) entry which is preliminary data.</text>
</comment>
<evidence type="ECO:0000313" key="1">
    <source>
        <dbReference type="EMBL" id="KAJ7700397.1"/>
    </source>
</evidence>
<organism evidence="1 2">
    <name type="scientific">Mycena rosella</name>
    <name type="common">Pink bonnet</name>
    <name type="synonym">Agaricus rosellus</name>
    <dbReference type="NCBI Taxonomy" id="1033263"/>
    <lineage>
        <taxon>Eukaryota</taxon>
        <taxon>Fungi</taxon>
        <taxon>Dikarya</taxon>
        <taxon>Basidiomycota</taxon>
        <taxon>Agaricomycotina</taxon>
        <taxon>Agaricomycetes</taxon>
        <taxon>Agaricomycetidae</taxon>
        <taxon>Agaricales</taxon>
        <taxon>Marasmiineae</taxon>
        <taxon>Mycenaceae</taxon>
        <taxon>Mycena</taxon>
    </lineage>
</organism>
<sequence>MFSEITLPSIGRWAQQHLASVLLAMGAVAFDAAFDRLVAPAANITLNGEALSRDAYKDWLLAGNVPCASRDLAFLEVVEVPTYDIKAILQAGVVSLVYNATCGSTGVVSSLHLSINRVDDLCPTPVGHIHGDCDSRRVVDVNHIISNIPRTVERFSGRLS</sequence>
<evidence type="ECO:0000313" key="2">
    <source>
        <dbReference type="Proteomes" id="UP001221757"/>
    </source>
</evidence>
<name>A0AAD7GQ22_MYCRO</name>
<dbReference type="EMBL" id="JARKIE010000020">
    <property type="protein sequence ID" value="KAJ7700397.1"/>
    <property type="molecule type" value="Genomic_DNA"/>
</dbReference>
<gene>
    <name evidence="1" type="ORF">B0H17DRAFT_1195799</name>
</gene>
<dbReference type="Proteomes" id="UP001221757">
    <property type="component" value="Unassembled WGS sequence"/>
</dbReference>
<reference evidence="1" key="1">
    <citation type="submission" date="2023-03" db="EMBL/GenBank/DDBJ databases">
        <title>Massive genome expansion in bonnet fungi (Mycena s.s.) driven by repeated elements and novel gene families across ecological guilds.</title>
        <authorList>
            <consortium name="Lawrence Berkeley National Laboratory"/>
            <person name="Harder C.B."/>
            <person name="Miyauchi S."/>
            <person name="Viragh M."/>
            <person name="Kuo A."/>
            <person name="Thoen E."/>
            <person name="Andreopoulos B."/>
            <person name="Lu D."/>
            <person name="Skrede I."/>
            <person name="Drula E."/>
            <person name="Henrissat B."/>
            <person name="Morin E."/>
            <person name="Kohler A."/>
            <person name="Barry K."/>
            <person name="LaButti K."/>
            <person name="Morin E."/>
            <person name="Salamov A."/>
            <person name="Lipzen A."/>
            <person name="Mereny Z."/>
            <person name="Hegedus B."/>
            <person name="Baldrian P."/>
            <person name="Stursova M."/>
            <person name="Weitz H."/>
            <person name="Taylor A."/>
            <person name="Grigoriev I.V."/>
            <person name="Nagy L.G."/>
            <person name="Martin F."/>
            <person name="Kauserud H."/>
        </authorList>
    </citation>
    <scope>NUCLEOTIDE SEQUENCE</scope>
    <source>
        <strain evidence="1">CBHHK067</strain>
    </source>
</reference>
<accession>A0AAD7GQ22</accession>
<keyword evidence="2" id="KW-1185">Reference proteome</keyword>
<dbReference type="AlphaFoldDB" id="A0AAD7GQ22"/>
<proteinExistence type="predicted"/>
<protein>
    <submittedName>
        <fullName evidence="1">Uncharacterized protein</fullName>
    </submittedName>
</protein>